<dbReference type="GO" id="GO:0000160">
    <property type="term" value="P:phosphorelay signal transduction system"/>
    <property type="evidence" value="ECO:0007669"/>
    <property type="project" value="InterPro"/>
</dbReference>
<dbReference type="InterPro" id="IPR016032">
    <property type="entry name" value="Sig_transdc_resp-reg_C-effctor"/>
</dbReference>
<dbReference type="SUPFAM" id="SSF46894">
    <property type="entry name" value="C-terminal effector domain of the bipartite response regulators"/>
    <property type="match status" value="1"/>
</dbReference>
<dbReference type="Gene3D" id="3.40.50.2300">
    <property type="match status" value="1"/>
</dbReference>
<evidence type="ECO:0000256" key="2">
    <source>
        <dbReference type="ARBA" id="ARBA00023125"/>
    </source>
</evidence>
<name>A0A512M575_9BACT</name>
<protein>
    <submittedName>
        <fullName evidence="6">DNA-binding response regulator</fullName>
    </submittedName>
</protein>
<evidence type="ECO:0000313" key="7">
    <source>
        <dbReference type="Proteomes" id="UP000321577"/>
    </source>
</evidence>
<proteinExistence type="predicted"/>
<evidence type="ECO:0000259" key="4">
    <source>
        <dbReference type="PROSITE" id="PS50043"/>
    </source>
</evidence>
<feature type="domain" description="HTH luxR-type" evidence="4">
    <location>
        <begin position="143"/>
        <end position="208"/>
    </location>
</feature>
<sequence length="210" mass="23165">MHTLWIIEDHTAFRRTLVRVLNAEEGLQCTRDFDSCEKALAVLAKPESPDLILLDVGLPGMSGIEGIRLIKDRSPQTLVVILTVFEDDDKVFQAICAGASGYLLKTSSAADITQAVRDALAGGSPMNPRIARRVLEMFSKLAPKQGDYGLSDREKEILQLMVTGLIKKEIADRLTLSVHTVDTYLRRIYEKLEVNTRTGAVAKALKEGLV</sequence>
<evidence type="ECO:0000256" key="3">
    <source>
        <dbReference type="PROSITE-ProRule" id="PRU00169"/>
    </source>
</evidence>
<reference evidence="6 7" key="1">
    <citation type="submission" date="2019-07" db="EMBL/GenBank/DDBJ databases">
        <title>Whole genome shotgun sequence of Brevifollis gellanilyticus NBRC 108608.</title>
        <authorList>
            <person name="Hosoyama A."/>
            <person name="Uohara A."/>
            <person name="Ohji S."/>
            <person name="Ichikawa N."/>
        </authorList>
    </citation>
    <scope>NUCLEOTIDE SEQUENCE [LARGE SCALE GENOMIC DNA]</scope>
    <source>
        <strain evidence="6 7">NBRC 108608</strain>
    </source>
</reference>
<dbReference type="CDD" id="cd17535">
    <property type="entry name" value="REC_NarL-like"/>
    <property type="match status" value="1"/>
</dbReference>
<dbReference type="SMART" id="SM00421">
    <property type="entry name" value="HTH_LUXR"/>
    <property type="match status" value="1"/>
</dbReference>
<dbReference type="GO" id="GO:0003677">
    <property type="term" value="F:DNA binding"/>
    <property type="evidence" value="ECO:0007669"/>
    <property type="project" value="UniProtKB-KW"/>
</dbReference>
<comment type="caution">
    <text evidence="6">The sequence shown here is derived from an EMBL/GenBank/DDBJ whole genome shotgun (WGS) entry which is preliminary data.</text>
</comment>
<dbReference type="Proteomes" id="UP000321577">
    <property type="component" value="Unassembled WGS sequence"/>
</dbReference>
<dbReference type="InterPro" id="IPR011006">
    <property type="entry name" value="CheY-like_superfamily"/>
</dbReference>
<dbReference type="OrthoDB" id="9796655at2"/>
<dbReference type="InterPro" id="IPR058245">
    <property type="entry name" value="NreC/VraR/RcsB-like_REC"/>
</dbReference>
<evidence type="ECO:0000313" key="6">
    <source>
        <dbReference type="EMBL" id="GEP41883.1"/>
    </source>
</evidence>
<dbReference type="EMBL" id="BKAG01000006">
    <property type="protein sequence ID" value="GEP41883.1"/>
    <property type="molecule type" value="Genomic_DNA"/>
</dbReference>
<gene>
    <name evidence="6" type="ORF">BGE01nite_11740</name>
</gene>
<keyword evidence="7" id="KW-1185">Reference proteome</keyword>
<dbReference type="GO" id="GO:0006355">
    <property type="term" value="P:regulation of DNA-templated transcription"/>
    <property type="evidence" value="ECO:0007669"/>
    <property type="project" value="InterPro"/>
</dbReference>
<dbReference type="RefSeq" id="WP_146849384.1">
    <property type="nucleotide sequence ID" value="NZ_BKAG01000006.1"/>
</dbReference>
<dbReference type="CDD" id="cd06170">
    <property type="entry name" value="LuxR_C_like"/>
    <property type="match status" value="1"/>
</dbReference>
<evidence type="ECO:0000259" key="5">
    <source>
        <dbReference type="PROSITE" id="PS50110"/>
    </source>
</evidence>
<dbReference type="AlphaFoldDB" id="A0A512M575"/>
<evidence type="ECO:0000256" key="1">
    <source>
        <dbReference type="ARBA" id="ARBA00022553"/>
    </source>
</evidence>
<dbReference type="SMART" id="SM00448">
    <property type="entry name" value="REC"/>
    <property type="match status" value="1"/>
</dbReference>
<feature type="modified residue" description="4-aspartylphosphate" evidence="3">
    <location>
        <position position="55"/>
    </location>
</feature>
<dbReference type="PRINTS" id="PR00038">
    <property type="entry name" value="HTHLUXR"/>
</dbReference>
<keyword evidence="1 3" id="KW-0597">Phosphoprotein</keyword>
<dbReference type="PROSITE" id="PS50043">
    <property type="entry name" value="HTH_LUXR_2"/>
    <property type="match status" value="1"/>
</dbReference>
<accession>A0A512M575</accession>
<feature type="domain" description="Response regulatory" evidence="5">
    <location>
        <begin position="3"/>
        <end position="120"/>
    </location>
</feature>
<dbReference type="InterPro" id="IPR001789">
    <property type="entry name" value="Sig_transdc_resp-reg_receiver"/>
</dbReference>
<organism evidence="6 7">
    <name type="scientific">Brevifollis gellanilyticus</name>
    <dbReference type="NCBI Taxonomy" id="748831"/>
    <lineage>
        <taxon>Bacteria</taxon>
        <taxon>Pseudomonadati</taxon>
        <taxon>Verrucomicrobiota</taxon>
        <taxon>Verrucomicrobiia</taxon>
        <taxon>Verrucomicrobiales</taxon>
        <taxon>Verrucomicrobiaceae</taxon>
    </lineage>
</organism>
<dbReference type="InterPro" id="IPR039420">
    <property type="entry name" value="WalR-like"/>
</dbReference>
<dbReference type="InterPro" id="IPR000792">
    <property type="entry name" value="Tscrpt_reg_LuxR_C"/>
</dbReference>
<keyword evidence="2 6" id="KW-0238">DNA-binding</keyword>
<dbReference type="PANTHER" id="PTHR43214">
    <property type="entry name" value="TWO-COMPONENT RESPONSE REGULATOR"/>
    <property type="match status" value="1"/>
</dbReference>
<dbReference type="Pfam" id="PF00072">
    <property type="entry name" value="Response_reg"/>
    <property type="match status" value="1"/>
</dbReference>
<dbReference type="SUPFAM" id="SSF52172">
    <property type="entry name" value="CheY-like"/>
    <property type="match status" value="1"/>
</dbReference>
<dbReference type="PROSITE" id="PS50110">
    <property type="entry name" value="RESPONSE_REGULATORY"/>
    <property type="match status" value="1"/>
</dbReference>
<dbReference type="Pfam" id="PF00196">
    <property type="entry name" value="GerE"/>
    <property type="match status" value="1"/>
</dbReference>